<dbReference type="Proteomes" id="UP000562984">
    <property type="component" value="Unassembled WGS sequence"/>
</dbReference>
<feature type="domain" description="AB hydrolase-1" evidence="2">
    <location>
        <begin position="177"/>
        <end position="414"/>
    </location>
</feature>
<dbReference type="GO" id="GO:0016020">
    <property type="term" value="C:membrane"/>
    <property type="evidence" value="ECO:0007669"/>
    <property type="project" value="TreeGrafter"/>
</dbReference>
<dbReference type="InterPro" id="IPR000073">
    <property type="entry name" value="AB_hydrolase_1"/>
</dbReference>
<dbReference type="EMBL" id="JABEND010000004">
    <property type="protein sequence ID" value="NNG35892.1"/>
    <property type="molecule type" value="Genomic_DNA"/>
</dbReference>
<proteinExistence type="predicted"/>
<evidence type="ECO:0000313" key="3">
    <source>
        <dbReference type="EMBL" id="NNG35892.1"/>
    </source>
</evidence>
<reference evidence="3 4" key="1">
    <citation type="submission" date="2020-05" db="EMBL/GenBank/DDBJ databases">
        <title>Nakamurella sp. DB0629 isolated from air conditioner.</title>
        <authorList>
            <person name="Kim D.H."/>
            <person name="Kim D.-U."/>
        </authorList>
    </citation>
    <scope>NUCLEOTIDE SEQUENCE [LARGE SCALE GENOMIC DNA]</scope>
    <source>
        <strain evidence="3 4">DB0629</strain>
    </source>
</reference>
<evidence type="ECO:0000313" key="4">
    <source>
        <dbReference type="Proteomes" id="UP000562984"/>
    </source>
</evidence>
<dbReference type="PANTHER" id="PTHR43798:SF33">
    <property type="entry name" value="HYDROLASE, PUTATIVE (AFU_ORTHOLOGUE AFUA_2G14860)-RELATED"/>
    <property type="match status" value="1"/>
</dbReference>
<dbReference type="InterPro" id="IPR050266">
    <property type="entry name" value="AB_hydrolase_sf"/>
</dbReference>
<dbReference type="SUPFAM" id="SSF53474">
    <property type="entry name" value="alpha/beta-Hydrolases"/>
    <property type="match status" value="1"/>
</dbReference>
<keyword evidence="4" id="KW-1185">Reference proteome</keyword>
<dbReference type="GO" id="GO:0016787">
    <property type="term" value="F:hydrolase activity"/>
    <property type="evidence" value="ECO:0007669"/>
    <property type="project" value="UniProtKB-KW"/>
</dbReference>
<protein>
    <submittedName>
        <fullName evidence="3">Alpha/beta hydrolase</fullName>
    </submittedName>
</protein>
<evidence type="ECO:0000259" key="2">
    <source>
        <dbReference type="Pfam" id="PF00561"/>
    </source>
</evidence>
<dbReference type="AlphaFoldDB" id="A0A849AGD0"/>
<feature type="region of interest" description="Disordered" evidence="1">
    <location>
        <begin position="158"/>
        <end position="181"/>
    </location>
</feature>
<gene>
    <name evidence="3" type="ORF">HKD39_09245</name>
</gene>
<name>A0A849AGD0_9ACTN</name>
<dbReference type="Pfam" id="PF00561">
    <property type="entry name" value="Abhydrolase_1"/>
    <property type="match status" value="1"/>
</dbReference>
<sequence length="454" mass="47633">MGQALRDHRLRDRHQNRPAGAAPVSGRRRRGSGDVAVSTLGKIIGTASVLTGAVGAVALGGVTAQRRAVRRYRQLAGDQDTGFDSLDADRSYTVAAPDGVALHVEEVGPVDAPLTVVFAHGWTLRLGAWHFQRIALSGNRSAAEYAARRVAATTAEPAGAGAAAGADPEELPGLPDSQHGELPDRELPTLRLVFFDQRSHGKSGRAGSGRSTIAALAEDLDAVLATAAPTGRVVLVGHSMGGMAILQLAADRPELFGSPVAGFALVDSSAQFASTSSRPALLGGNPLVRAVTATAGRYPRLFERGRPLTRDAVWLLTRSFGFADPNVPAAVVDYVDQMISSVPVDVIADFLPAVLGHDVREGLPVLAPLPGVVIVGQDDRMIPLTQSQALVDALPHTDLVVVPDAGHNVMLESPDVTTDALRELIRRVARAPEPAKNPAGKSTRKRSVNKRAGR</sequence>
<evidence type="ECO:0000256" key="1">
    <source>
        <dbReference type="SAM" id="MobiDB-lite"/>
    </source>
</evidence>
<accession>A0A849AGD0</accession>
<feature type="compositionally biased region" description="Basic and acidic residues" evidence="1">
    <location>
        <begin position="1"/>
        <end position="15"/>
    </location>
</feature>
<keyword evidence="3" id="KW-0378">Hydrolase</keyword>
<feature type="region of interest" description="Disordered" evidence="1">
    <location>
        <begin position="1"/>
        <end position="33"/>
    </location>
</feature>
<dbReference type="PANTHER" id="PTHR43798">
    <property type="entry name" value="MONOACYLGLYCEROL LIPASE"/>
    <property type="match status" value="1"/>
</dbReference>
<dbReference type="Gene3D" id="3.40.50.1820">
    <property type="entry name" value="alpha/beta hydrolase"/>
    <property type="match status" value="1"/>
</dbReference>
<feature type="region of interest" description="Disordered" evidence="1">
    <location>
        <begin position="429"/>
        <end position="454"/>
    </location>
</feature>
<feature type="compositionally biased region" description="Basic residues" evidence="1">
    <location>
        <begin position="442"/>
        <end position="454"/>
    </location>
</feature>
<dbReference type="InterPro" id="IPR029058">
    <property type="entry name" value="AB_hydrolase_fold"/>
</dbReference>
<organism evidence="3 4">
    <name type="scientific">Nakamurella aerolata</name>
    <dbReference type="NCBI Taxonomy" id="1656892"/>
    <lineage>
        <taxon>Bacteria</taxon>
        <taxon>Bacillati</taxon>
        <taxon>Actinomycetota</taxon>
        <taxon>Actinomycetes</taxon>
        <taxon>Nakamurellales</taxon>
        <taxon>Nakamurellaceae</taxon>
        <taxon>Nakamurella</taxon>
    </lineage>
</organism>
<comment type="caution">
    <text evidence="3">The sequence shown here is derived from an EMBL/GenBank/DDBJ whole genome shotgun (WGS) entry which is preliminary data.</text>
</comment>